<accession>A0A0E9QMM2</accession>
<evidence type="ECO:0000313" key="1">
    <source>
        <dbReference type="EMBL" id="JAH17742.1"/>
    </source>
</evidence>
<dbReference type="EMBL" id="GBXM01090835">
    <property type="protein sequence ID" value="JAH17742.1"/>
    <property type="molecule type" value="Transcribed_RNA"/>
</dbReference>
<sequence>MPSRCDLPEKHGDTVLE</sequence>
<dbReference type="AlphaFoldDB" id="A0A0E9QMM2"/>
<reference evidence="1" key="1">
    <citation type="submission" date="2014-11" db="EMBL/GenBank/DDBJ databases">
        <authorList>
            <person name="Amaro Gonzalez C."/>
        </authorList>
    </citation>
    <scope>NUCLEOTIDE SEQUENCE</scope>
</reference>
<organism evidence="1">
    <name type="scientific">Anguilla anguilla</name>
    <name type="common">European freshwater eel</name>
    <name type="synonym">Muraena anguilla</name>
    <dbReference type="NCBI Taxonomy" id="7936"/>
    <lineage>
        <taxon>Eukaryota</taxon>
        <taxon>Metazoa</taxon>
        <taxon>Chordata</taxon>
        <taxon>Craniata</taxon>
        <taxon>Vertebrata</taxon>
        <taxon>Euteleostomi</taxon>
        <taxon>Actinopterygii</taxon>
        <taxon>Neopterygii</taxon>
        <taxon>Teleostei</taxon>
        <taxon>Anguilliformes</taxon>
        <taxon>Anguillidae</taxon>
        <taxon>Anguilla</taxon>
    </lineage>
</organism>
<protein>
    <submittedName>
        <fullName evidence="1">Uncharacterized protein</fullName>
    </submittedName>
</protein>
<name>A0A0E9QMM2_ANGAN</name>
<reference evidence="1" key="2">
    <citation type="journal article" date="2015" name="Fish Shellfish Immunol.">
        <title>Early steps in the European eel (Anguilla anguilla)-Vibrio vulnificus interaction in the gills: Role of the RtxA13 toxin.</title>
        <authorList>
            <person name="Callol A."/>
            <person name="Pajuelo D."/>
            <person name="Ebbesson L."/>
            <person name="Teles M."/>
            <person name="MacKenzie S."/>
            <person name="Amaro C."/>
        </authorList>
    </citation>
    <scope>NUCLEOTIDE SEQUENCE</scope>
</reference>
<proteinExistence type="predicted"/>